<proteinExistence type="predicted"/>
<dbReference type="KEGG" id="smx:SM11_pD1081"/>
<reference evidence="1 2" key="1">
    <citation type="journal article" date="2011" name="J. Biotechnol.">
        <title>The complete genome sequence of the dominant Sinorhizobium meliloti field isolate SM11 extends the S. meliloti pan-genome.</title>
        <authorList>
            <person name="Schneiker-Bekel S."/>
            <person name="Wibberg D."/>
            <person name="Bekel T."/>
            <person name="Blom J."/>
            <person name="Linke B."/>
            <person name="Neuweger H."/>
            <person name="Stiens M."/>
            <person name="Vorholter F.J."/>
            <person name="Weidner S."/>
            <person name="Goesmann A."/>
            <person name="Puhler A."/>
            <person name="Schluter A."/>
        </authorList>
    </citation>
    <scope>NUCLEOTIDE SEQUENCE [LARGE SCALE GENOMIC DNA]</scope>
    <source>
        <strain evidence="1 2">SM11</strain>
        <plasmid evidence="2">pSmeSM11d</plasmid>
    </source>
</reference>
<geneLocation type="plasmid" evidence="1 2">
    <name>pSmeSM11d</name>
</geneLocation>
<protein>
    <submittedName>
        <fullName evidence="1">Uncharacterized protein</fullName>
    </submittedName>
</protein>
<dbReference type="PATRIC" id="fig|707241.3.peg.6768"/>
<evidence type="ECO:0000313" key="1">
    <source>
        <dbReference type="EMBL" id="AEH83913.1"/>
    </source>
</evidence>
<evidence type="ECO:0000313" key="2">
    <source>
        <dbReference type="Proteomes" id="UP000009045"/>
    </source>
</evidence>
<dbReference type="AlphaFoldDB" id="F7XH87"/>
<keyword evidence="1" id="KW-0614">Plasmid</keyword>
<dbReference type="HOGENOM" id="CLU_2131875_0_0_5"/>
<accession>F7XH87</accession>
<organism evidence="1 2">
    <name type="scientific">Sinorhizobium meliloti (strain SM11)</name>
    <dbReference type="NCBI Taxonomy" id="707241"/>
    <lineage>
        <taxon>Bacteria</taxon>
        <taxon>Pseudomonadati</taxon>
        <taxon>Pseudomonadota</taxon>
        <taxon>Alphaproteobacteria</taxon>
        <taxon>Hyphomicrobiales</taxon>
        <taxon>Rhizobiaceae</taxon>
        <taxon>Sinorhizobium/Ensifer group</taxon>
        <taxon>Sinorhizobium</taxon>
    </lineage>
</organism>
<dbReference type="Proteomes" id="UP000009045">
    <property type="component" value="Plasmid pSmeSM11d"/>
</dbReference>
<gene>
    <name evidence="1" type="ordered locus">SM11_pD1081</name>
</gene>
<dbReference type="EMBL" id="CP001832">
    <property type="protein sequence ID" value="AEH83913.1"/>
    <property type="molecule type" value="Genomic_DNA"/>
</dbReference>
<sequence length="113" mass="12499">MPAVALLSAPKHAAAFDKRSKRILDCLQHYGFIKNDNLCGRLILGRRSAGRVRGHHPSTRKRDCGVSVIAAALKLMRADGMDSDAIVAAVAEMEREMTSGVDRAAEKRREWDR</sequence>
<name>F7XH87_SINMM</name>